<gene>
    <name evidence="2" type="ORF">H9791_08425</name>
</gene>
<accession>A0A9E2KHJ1</accession>
<organism evidence="2 3">
    <name type="scientific">Candidatus Bacteroides intestinipullorum</name>
    <dbReference type="NCBI Taxonomy" id="2838471"/>
    <lineage>
        <taxon>Bacteria</taxon>
        <taxon>Pseudomonadati</taxon>
        <taxon>Bacteroidota</taxon>
        <taxon>Bacteroidia</taxon>
        <taxon>Bacteroidales</taxon>
        <taxon>Bacteroidaceae</taxon>
        <taxon>Bacteroides</taxon>
    </lineage>
</organism>
<comment type="caution">
    <text evidence="2">The sequence shown here is derived from an EMBL/GenBank/DDBJ whole genome shotgun (WGS) entry which is preliminary data.</text>
</comment>
<proteinExistence type="predicted"/>
<reference evidence="2" key="1">
    <citation type="journal article" date="2021" name="PeerJ">
        <title>Extensive microbial diversity within the chicken gut microbiome revealed by metagenomics and culture.</title>
        <authorList>
            <person name="Gilroy R."/>
            <person name="Ravi A."/>
            <person name="Getino M."/>
            <person name="Pursley I."/>
            <person name="Horton D.L."/>
            <person name="Alikhan N.F."/>
            <person name="Baker D."/>
            <person name="Gharbi K."/>
            <person name="Hall N."/>
            <person name="Watson M."/>
            <person name="Adriaenssens E.M."/>
            <person name="Foster-Nyarko E."/>
            <person name="Jarju S."/>
            <person name="Secka A."/>
            <person name="Antonio M."/>
            <person name="Oren A."/>
            <person name="Chaudhuri R.R."/>
            <person name="La Ragione R."/>
            <person name="Hildebrand F."/>
            <person name="Pallen M.J."/>
        </authorList>
    </citation>
    <scope>NUCLEOTIDE SEQUENCE</scope>
    <source>
        <strain evidence="2">B3-3758</strain>
    </source>
</reference>
<dbReference type="Pfam" id="PF16819">
    <property type="entry name" value="DUF5074"/>
    <property type="match status" value="1"/>
</dbReference>
<dbReference type="EMBL" id="JAHLFO010000116">
    <property type="protein sequence ID" value="MBU3814513.1"/>
    <property type="molecule type" value="Genomic_DNA"/>
</dbReference>
<evidence type="ECO:0000313" key="2">
    <source>
        <dbReference type="EMBL" id="MBU3814513.1"/>
    </source>
</evidence>
<keyword evidence="1" id="KW-0732">Signal</keyword>
<evidence type="ECO:0000313" key="3">
    <source>
        <dbReference type="Proteomes" id="UP000824236"/>
    </source>
</evidence>
<dbReference type="Gene3D" id="2.130.10.10">
    <property type="entry name" value="YVTN repeat-like/Quinoprotein amine dehydrogenase"/>
    <property type="match status" value="1"/>
</dbReference>
<dbReference type="AlphaFoldDB" id="A0A9E2KHJ1"/>
<name>A0A9E2KHJ1_9BACE</name>
<reference evidence="2" key="2">
    <citation type="submission" date="2021-04" db="EMBL/GenBank/DDBJ databases">
        <authorList>
            <person name="Gilroy R."/>
        </authorList>
    </citation>
    <scope>NUCLEOTIDE SEQUENCE</scope>
    <source>
        <strain evidence="2">B3-3758</strain>
    </source>
</reference>
<dbReference type="SUPFAM" id="SSF63829">
    <property type="entry name" value="Calcium-dependent phosphotriesterase"/>
    <property type="match status" value="1"/>
</dbReference>
<protein>
    <recommendedName>
        <fullName evidence="4">BACON domain-containing protein</fullName>
    </recommendedName>
</protein>
<sequence length="499" mass="53489">MRKLFRLAGLWLALGASSLWGLTSCSDDNGTNGSLPAEELSFVLDADAGSGSPILLVAEETYTLAYQAEGVEDIVVENEAAGWQVTVDEAESRIVLTAPAATAEAGQTYTLQLTATGAGGQSLTTEGIDFYRVAFDDPKGAFVLNEGNMTTENGSLVYITPEGYVLDDAYRRVNGTELGNVTQDMYFHDGKVYVISQNGDTNAVGTSFENDGMLVVADAATLKKVKAFTTADLDQLDWPTHVAVLDEQHVYIRDNAGIWHLNMDDSSLDFVEGTEGAPKAQLTVVDGAVYFPLNGLLAALKKIDPSTDQVSSVANMAIWAASPMINCFLGVAASDDGNLWIMGTSATDSSREGIISLGKLDLAAGELTQNVLGTQPNDAYNCSFAAHGNTVYFANGTTLYRVLFDPEAGTDSFMDEPLVDLASLDDNVGLLYNGLGVSPATGHVFVNTLKGFGNAYTTNTIWEFDFNVSLDTPVNRFENYTHFPAGVYFTHLCLMKNEK</sequence>
<dbReference type="Proteomes" id="UP000824236">
    <property type="component" value="Unassembled WGS sequence"/>
</dbReference>
<feature type="chain" id="PRO_5038561787" description="BACON domain-containing protein" evidence="1">
    <location>
        <begin position="22"/>
        <end position="499"/>
    </location>
</feature>
<feature type="signal peptide" evidence="1">
    <location>
        <begin position="1"/>
        <end position="21"/>
    </location>
</feature>
<dbReference type="InterPro" id="IPR015943">
    <property type="entry name" value="WD40/YVTN_repeat-like_dom_sf"/>
</dbReference>
<dbReference type="InterPro" id="IPR031815">
    <property type="entry name" value="DUF5074"/>
</dbReference>
<evidence type="ECO:0000256" key="1">
    <source>
        <dbReference type="SAM" id="SignalP"/>
    </source>
</evidence>
<dbReference type="PROSITE" id="PS51257">
    <property type="entry name" value="PROKAR_LIPOPROTEIN"/>
    <property type="match status" value="1"/>
</dbReference>
<evidence type="ECO:0008006" key="4">
    <source>
        <dbReference type="Google" id="ProtNLM"/>
    </source>
</evidence>